<protein>
    <submittedName>
        <fullName evidence="1">Uncharacterized protein</fullName>
    </submittedName>
</protein>
<dbReference type="EMBL" id="JAHRIP010028644">
    <property type="protein sequence ID" value="MEQ2290932.1"/>
    <property type="molecule type" value="Genomic_DNA"/>
</dbReference>
<evidence type="ECO:0000313" key="2">
    <source>
        <dbReference type="Proteomes" id="UP001469553"/>
    </source>
</evidence>
<proteinExistence type="predicted"/>
<accession>A0ABV0YB04</accession>
<keyword evidence="2" id="KW-1185">Reference proteome</keyword>
<comment type="caution">
    <text evidence="1">The sequence shown here is derived from an EMBL/GenBank/DDBJ whole genome shotgun (WGS) entry which is preliminary data.</text>
</comment>
<sequence>MTLKTTSGHSSHVFHTPPAWHLSIISLVGMPHSCHHHHGNASVLPVAITMAMGVSPSNYPHGPKCKPLNQDHHGNACLLKHQAVVNLLAKSNNPMDNIMCRR</sequence>
<organism evidence="1 2">
    <name type="scientific">Ameca splendens</name>
    <dbReference type="NCBI Taxonomy" id="208324"/>
    <lineage>
        <taxon>Eukaryota</taxon>
        <taxon>Metazoa</taxon>
        <taxon>Chordata</taxon>
        <taxon>Craniata</taxon>
        <taxon>Vertebrata</taxon>
        <taxon>Euteleostomi</taxon>
        <taxon>Actinopterygii</taxon>
        <taxon>Neopterygii</taxon>
        <taxon>Teleostei</taxon>
        <taxon>Neoteleostei</taxon>
        <taxon>Acanthomorphata</taxon>
        <taxon>Ovalentaria</taxon>
        <taxon>Atherinomorphae</taxon>
        <taxon>Cyprinodontiformes</taxon>
        <taxon>Goodeidae</taxon>
        <taxon>Ameca</taxon>
    </lineage>
</organism>
<dbReference type="Proteomes" id="UP001469553">
    <property type="component" value="Unassembled WGS sequence"/>
</dbReference>
<gene>
    <name evidence="1" type="ORF">AMECASPLE_008177</name>
</gene>
<evidence type="ECO:0000313" key="1">
    <source>
        <dbReference type="EMBL" id="MEQ2290932.1"/>
    </source>
</evidence>
<name>A0ABV0YB04_9TELE</name>
<reference evidence="1 2" key="1">
    <citation type="submission" date="2021-06" db="EMBL/GenBank/DDBJ databases">
        <authorList>
            <person name="Palmer J.M."/>
        </authorList>
    </citation>
    <scope>NUCLEOTIDE SEQUENCE [LARGE SCALE GENOMIC DNA]</scope>
    <source>
        <strain evidence="1 2">AS_MEX2019</strain>
        <tissue evidence="1">Muscle</tissue>
    </source>
</reference>